<dbReference type="Proteomes" id="UP001212997">
    <property type="component" value="Unassembled WGS sequence"/>
</dbReference>
<dbReference type="AlphaFoldDB" id="A0AAD5YKH2"/>
<comment type="caution">
    <text evidence="1">The sequence shown here is derived from an EMBL/GenBank/DDBJ whole genome shotgun (WGS) entry which is preliminary data.</text>
</comment>
<name>A0AAD5YKH2_9APHY</name>
<organism evidence="1 2">
    <name type="scientific">Meripilus lineatus</name>
    <dbReference type="NCBI Taxonomy" id="2056292"/>
    <lineage>
        <taxon>Eukaryota</taxon>
        <taxon>Fungi</taxon>
        <taxon>Dikarya</taxon>
        <taxon>Basidiomycota</taxon>
        <taxon>Agaricomycotina</taxon>
        <taxon>Agaricomycetes</taxon>
        <taxon>Polyporales</taxon>
        <taxon>Meripilaceae</taxon>
        <taxon>Meripilus</taxon>
    </lineage>
</organism>
<evidence type="ECO:0000313" key="2">
    <source>
        <dbReference type="Proteomes" id="UP001212997"/>
    </source>
</evidence>
<dbReference type="EMBL" id="JANAWD010000112">
    <property type="protein sequence ID" value="KAJ3486736.1"/>
    <property type="molecule type" value="Genomic_DNA"/>
</dbReference>
<gene>
    <name evidence="1" type="ORF">NLI96_g4036</name>
</gene>
<sequence>MSDYRSVSGRAIIAVGELAIRGIESVNVRLRLRAIGAQLRQGETSVSVEAYRDILELQRIGLYSDSVRKLAWELILLSMEKERTDNIVAVLLKWPPIETQLFLRQLAVVKLSGWSWDPAAMAPLATPNAPSLSRSVSNRTSRYAMLVQSFRNIIWAVLSAKPDLIHEIFDAGYFALLQTDHILTQHTHDLSPEVTFKVFFEHLSDDQNLSTDDDWPRKLKISEHFFIKFLEGAPRDQLEGVIEYILDSIHQASDTTSEVRASKQTRDHPCVPYLSLATRLLVEQPVARKVLVDRGIFRTLEHVWFAERDGAEDSQADLRQICSNMISVLVKRRTFPDLLLTLRDTQTDWFADMFKYVTDSRYSSNRIKGSFYNTVLSARRDPCSTEIQFKMWQLILGELDDSEEERLWARLIALPRNEMQENLRDLITSKTLQCPLKFTLTENKLRTRSNSLFRLLLAILSQNPSILHDIMDIRAFALLVVAPYEDTGELNLDHALAAFFGSPSLDSTDHHFRLSLPATAFAEYLRCLGIAQLRPVVLYMLDALQAFMLGSTALPTVTVYQETLASCVQPYLRFLFRLIHHHQPLSDIFMQSGVIEVLEGMWVSWGLRPANAAQSESSTALSLSCLMIVGALSLYHNLVHRAISSKLGDCLLEVRLRQKGGKYHQIVRYDNEMSHIGGIGSMAGLEAPILDLVLKVVDSKMSSSLDSQVHLSQFENLLDILS</sequence>
<protein>
    <submittedName>
        <fullName evidence="1">Uncharacterized protein</fullName>
    </submittedName>
</protein>
<evidence type="ECO:0000313" key="1">
    <source>
        <dbReference type="EMBL" id="KAJ3486736.1"/>
    </source>
</evidence>
<accession>A0AAD5YKH2</accession>
<reference evidence="1" key="1">
    <citation type="submission" date="2022-07" db="EMBL/GenBank/DDBJ databases">
        <title>Genome Sequence of Physisporinus lineatus.</title>
        <authorList>
            <person name="Buettner E."/>
        </authorList>
    </citation>
    <scope>NUCLEOTIDE SEQUENCE</scope>
    <source>
        <strain evidence="1">VT162</strain>
    </source>
</reference>
<proteinExistence type="predicted"/>
<keyword evidence="2" id="KW-1185">Reference proteome</keyword>